<dbReference type="AlphaFoldDB" id="A0A0E0R881"/>
<evidence type="ECO:0000313" key="2">
    <source>
        <dbReference type="EnsemblPlants" id="ORUFI11G13810.1"/>
    </source>
</evidence>
<accession>A0A0E0R881</accession>
<evidence type="ECO:0000256" key="1">
    <source>
        <dbReference type="SAM" id="MobiDB-lite"/>
    </source>
</evidence>
<dbReference type="Proteomes" id="UP000008022">
    <property type="component" value="Unassembled WGS sequence"/>
</dbReference>
<name>A0A0E0R881_ORYRU</name>
<keyword evidence="3" id="KW-1185">Reference proteome</keyword>
<protein>
    <submittedName>
        <fullName evidence="2">Uncharacterized protein</fullName>
    </submittedName>
</protein>
<reference evidence="2" key="2">
    <citation type="submission" date="2015-06" db="UniProtKB">
        <authorList>
            <consortium name="EnsemblPlants"/>
        </authorList>
    </citation>
    <scope>IDENTIFICATION</scope>
</reference>
<dbReference type="HOGENOM" id="CLU_168568_0_0_1"/>
<evidence type="ECO:0000313" key="3">
    <source>
        <dbReference type="Proteomes" id="UP000008022"/>
    </source>
</evidence>
<dbReference type="Gramene" id="ORUFI11G13810.1">
    <property type="protein sequence ID" value="ORUFI11G13810.1"/>
    <property type="gene ID" value="ORUFI11G13810"/>
</dbReference>
<feature type="region of interest" description="Disordered" evidence="1">
    <location>
        <begin position="45"/>
        <end position="82"/>
    </location>
</feature>
<sequence>MEGRSGWPLLCGGRPDRAGVLDGGRIHHEQEHHATKHITRIQAKTKQNGKMQGQYLEMPTPPGAGGPAEAGGRPYRQEPEVQPRERLIGAAQHRERRRSVLHHPLLLVAQDQKVMEQ</sequence>
<dbReference type="EnsemblPlants" id="ORUFI11G13810.1">
    <property type="protein sequence ID" value="ORUFI11G13810.1"/>
    <property type="gene ID" value="ORUFI11G13810"/>
</dbReference>
<dbReference type="OMA" id="QEHHATK"/>
<organism evidence="2 3">
    <name type="scientific">Oryza rufipogon</name>
    <name type="common">Brownbeard rice</name>
    <name type="synonym">Asian wild rice</name>
    <dbReference type="NCBI Taxonomy" id="4529"/>
    <lineage>
        <taxon>Eukaryota</taxon>
        <taxon>Viridiplantae</taxon>
        <taxon>Streptophyta</taxon>
        <taxon>Embryophyta</taxon>
        <taxon>Tracheophyta</taxon>
        <taxon>Spermatophyta</taxon>
        <taxon>Magnoliopsida</taxon>
        <taxon>Liliopsida</taxon>
        <taxon>Poales</taxon>
        <taxon>Poaceae</taxon>
        <taxon>BOP clade</taxon>
        <taxon>Oryzoideae</taxon>
        <taxon>Oryzeae</taxon>
        <taxon>Oryzinae</taxon>
        <taxon>Oryza</taxon>
    </lineage>
</organism>
<proteinExistence type="predicted"/>
<reference evidence="3" key="1">
    <citation type="submission" date="2013-06" db="EMBL/GenBank/DDBJ databases">
        <authorList>
            <person name="Zhao Q."/>
        </authorList>
    </citation>
    <scope>NUCLEOTIDE SEQUENCE</scope>
    <source>
        <strain evidence="3">cv. W1943</strain>
    </source>
</reference>